<dbReference type="PANTHER" id="PTHR11266">
    <property type="entry name" value="PEROXISOMAL MEMBRANE PROTEIN 2, PXMP2 MPV17"/>
    <property type="match status" value="1"/>
</dbReference>
<dbReference type="OrthoDB" id="10267969at2759"/>
<organism evidence="7 8">
    <name type="scientific">Schizopora paradoxa</name>
    <dbReference type="NCBI Taxonomy" id="27342"/>
    <lineage>
        <taxon>Eukaryota</taxon>
        <taxon>Fungi</taxon>
        <taxon>Dikarya</taxon>
        <taxon>Basidiomycota</taxon>
        <taxon>Agaricomycotina</taxon>
        <taxon>Agaricomycetes</taxon>
        <taxon>Hymenochaetales</taxon>
        <taxon>Schizoporaceae</taxon>
        <taxon>Schizopora</taxon>
    </lineage>
</organism>
<dbReference type="AlphaFoldDB" id="A0A0H2S9A4"/>
<evidence type="ECO:0000313" key="8">
    <source>
        <dbReference type="Proteomes" id="UP000053477"/>
    </source>
</evidence>
<evidence type="ECO:0000256" key="2">
    <source>
        <dbReference type="ARBA" id="ARBA00006824"/>
    </source>
</evidence>
<dbReference type="GO" id="GO:0016020">
    <property type="term" value="C:membrane"/>
    <property type="evidence" value="ECO:0007669"/>
    <property type="project" value="UniProtKB-SubCell"/>
</dbReference>
<dbReference type="InterPro" id="IPR007248">
    <property type="entry name" value="Mpv17_PMP22"/>
</dbReference>
<keyword evidence="4" id="KW-1133">Transmembrane helix</keyword>
<evidence type="ECO:0000256" key="4">
    <source>
        <dbReference type="ARBA" id="ARBA00022989"/>
    </source>
</evidence>
<accession>A0A0H2S9A4</accession>
<evidence type="ECO:0008006" key="9">
    <source>
        <dbReference type="Google" id="ProtNLM"/>
    </source>
</evidence>
<dbReference type="PANTHER" id="PTHR11266:SF50">
    <property type="entry name" value="VACUOLAR MEMBRANE PROTEIN YOR292C"/>
    <property type="match status" value="1"/>
</dbReference>
<keyword evidence="8" id="KW-1185">Reference proteome</keyword>
<protein>
    <recommendedName>
        <fullName evidence="9">Protein sym1</fullName>
    </recommendedName>
</protein>
<reference evidence="7 8" key="1">
    <citation type="submission" date="2015-04" db="EMBL/GenBank/DDBJ databases">
        <title>Complete genome sequence of Schizopora paradoxa KUC8140, a cosmopolitan wood degrader in East Asia.</title>
        <authorList>
            <consortium name="DOE Joint Genome Institute"/>
            <person name="Min B."/>
            <person name="Park H."/>
            <person name="Jang Y."/>
            <person name="Kim J.-J."/>
            <person name="Kim K.H."/>
            <person name="Pangilinan J."/>
            <person name="Lipzen A."/>
            <person name="Riley R."/>
            <person name="Grigoriev I.V."/>
            <person name="Spatafora J.W."/>
            <person name="Choi I.-G."/>
        </authorList>
    </citation>
    <scope>NUCLEOTIDE SEQUENCE [LARGE SCALE GENOMIC DNA]</scope>
    <source>
        <strain evidence="7 8">KUC8140</strain>
    </source>
</reference>
<evidence type="ECO:0000256" key="5">
    <source>
        <dbReference type="ARBA" id="ARBA00023136"/>
    </source>
</evidence>
<keyword evidence="3" id="KW-0812">Transmembrane</keyword>
<comment type="subcellular location">
    <subcellularLocation>
        <location evidence="1">Membrane</location>
        <topology evidence="1">Multi-pass membrane protein</topology>
    </subcellularLocation>
</comment>
<evidence type="ECO:0000256" key="1">
    <source>
        <dbReference type="ARBA" id="ARBA00004141"/>
    </source>
</evidence>
<dbReference type="FunCoup" id="A0A0H2S9A4">
    <property type="interactions" value="335"/>
</dbReference>
<dbReference type="Proteomes" id="UP000053477">
    <property type="component" value="Unassembled WGS sequence"/>
</dbReference>
<sequence>MASITLAARAYQKSFDVRPYTTLAVTNGTLSAIGDAVAQGTQILSAVPGKHDDRPHYDPLRSIRFFAFGAGMGPIIGRWNQFLEKQFPLRSLTNIAPLAAGVKIGGGAGAVQAAPIGIGQVSGMAVAKRVAADQLFMAPIGLAIFIGSMGAMEGRSGAQISEKYADLYKPAILANWQVWPLAQVVNFRYMPLAYRVPFQSTCGIFWNLYLSLLNSSKNTEHSEEDTMRKTLG</sequence>
<dbReference type="GO" id="GO:0005739">
    <property type="term" value="C:mitochondrion"/>
    <property type="evidence" value="ECO:0007669"/>
    <property type="project" value="TreeGrafter"/>
</dbReference>
<evidence type="ECO:0000256" key="3">
    <source>
        <dbReference type="ARBA" id="ARBA00022692"/>
    </source>
</evidence>
<proteinExistence type="inferred from homology"/>
<dbReference type="EMBL" id="KQ085882">
    <property type="protein sequence ID" value="KLO20399.1"/>
    <property type="molecule type" value="Genomic_DNA"/>
</dbReference>
<dbReference type="InParanoid" id="A0A0H2S9A4"/>
<gene>
    <name evidence="7" type="ORF">SCHPADRAFT_923568</name>
</gene>
<dbReference type="Pfam" id="PF04117">
    <property type="entry name" value="Mpv17_PMP22"/>
    <property type="match status" value="1"/>
</dbReference>
<evidence type="ECO:0000256" key="6">
    <source>
        <dbReference type="RuleBase" id="RU363053"/>
    </source>
</evidence>
<dbReference type="STRING" id="27342.A0A0H2S9A4"/>
<keyword evidence="5" id="KW-0472">Membrane</keyword>
<evidence type="ECO:0000313" key="7">
    <source>
        <dbReference type="EMBL" id="KLO20399.1"/>
    </source>
</evidence>
<comment type="similarity">
    <text evidence="2 6">Belongs to the peroxisomal membrane protein PXMP2/4 family.</text>
</comment>
<name>A0A0H2S9A4_9AGAM</name>